<reference evidence="2 3" key="1">
    <citation type="submission" date="2015-02" db="EMBL/GenBank/DDBJ databases">
        <title>Draft genome of a novel marine cyanobacterium (Chroococcales) isolated from South Atlantic Ocean.</title>
        <authorList>
            <person name="Rigonato J."/>
            <person name="Alvarenga D.O."/>
            <person name="Branco L.H."/>
            <person name="Varani A.M."/>
            <person name="Brandini F.P."/>
            <person name="Fiore M.F."/>
        </authorList>
    </citation>
    <scope>NUCLEOTIDE SEQUENCE [LARGE SCALE GENOMIC DNA]</scope>
    <source>
        <strain evidence="2 3">CENA595</strain>
    </source>
</reference>
<name>A0A0D8ZTP3_9CYAN</name>
<keyword evidence="2" id="KW-0808">Transferase</keyword>
<dbReference type="GO" id="GO:0016746">
    <property type="term" value="F:acyltransferase activity"/>
    <property type="evidence" value="ECO:0007669"/>
    <property type="project" value="UniProtKB-KW"/>
</dbReference>
<dbReference type="AlphaFoldDB" id="A0A0D8ZTP3"/>
<evidence type="ECO:0000259" key="1">
    <source>
        <dbReference type="SMART" id="SM00563"/>
    </source>
</evidence>
<dbReference type="Proteomes" id="UP000032452">
    <property type="component" value="Unassembled WGS sequence"/>
</dbReference>
<evidence type="ECO:0000313" key="3">
    <source>
        <dbReference type="Proteomes" id="UP000032452"/>
    </source>
</evidence>
<keyword evidence="3" id="KW-1185">Reference proteome</keyword>
<dbReference type="InterPro" id="IPR002123">
    <property type="entry name" value="Plipid/glycerol_acylTrfase"/>
</dbReference>
<dbReference type="SUPFAM" id="SSF69593">
    <property type="entry name" value="Glycerol-3-phosphate (1)-acyltransferase"/>
    <property type="match status" value="1"/>
</dbReference>
<sequence length="440" mass="50436">MHVQRPLEFISPAYNPLVLRATQLVLPAWLKSRKAITDIQADNVEVLAELYHQFQTGKIRFLLAFRHPSTDDPLCMAYLLAHILPQVAKEQNMPLQYPLHSHFIYDRGIPLWAGVRTSWLYSRLGGIPIHRGKVDRMSLKVARNLFANGNLPMAVAPEGATNGHNEIVSSLEPGVAQLGFWCVEDLLKAGRTEQVFIVPIGIQYSYVEAPWQAVEQILSQLETDSGLEPQEESLYRRLYQLGEHLLKLMEDFYAQFYPQMPKITATEFTTRLQALLDIALKVAEQYFNISSSGSLSDRCRRVEQAGWDRIYREDIKNLDALSPLERGLANRIAEEANLRMWHMRLVESFVEVTGDYVLKKHTVERFAETTLLLWDMMTRIKGGNPFARPRLGKQRVQMTIGEPISVSARWETYQANRRSAKQSITDLTRDLQTALEKMIK</sequence>
<dbReference type="RefSeq" id="WP_045055890.1">
    <property type="nucleotide sequence ID" value="NZ_CAWMDP010000007.1"/>
</dbReference>
<comment type="caution">
    <text evidence="2">The sequence shown here is derived from an EMBL/GenBank/DDBJ whole genome shotgun (WGS) entry which is preliminary data.</text>
</comment>
<organism evidence="2 3">
    <name type="scientific">Aliterella atlantica CENA595</name>
    <dbReference type="NCBI Taxonomy" id="1618023"/>
    <lineage>
        <taxon>Bacteria</taxon>
        <taxon>Bacillati</taxon>
        <taxon>Cyanobacteriota</taxon>
        <taxon>Cyanophyceae</taxon>
        <taxon>Chroococcidiopsidales</taxon>
        <taxon>Aliterellaceae</taxon>
        <taxon>Aliterella</taxon>
    </lineage>
</organism>
<dbReference type="EMBL" id="JYON01000020">
    <property type="protein sequence ID" value="KJH70616.1"/>
    <property type="molecule type" value="Genomic_DNA"/>
</dbReference>
<feature type="domain" description="Phospholipid/glycerol acyltransferase" evidence="1">
    <location>
        <begin position="61"/>
        <end position="205"/>
    </location>
</feature>
<protein>
    <submittedName>
        <fullName evidence="2">Glycerol acyltransferase</fullName>
    </submittedName>
</protein>
<dbReference type="SMART" id="SM00563">
    <property type="entry name" value="PlsC"/>
    <property type="match status" value="1"/>
</dbReference>
<evidence type="ECO:0000313" key="2">
    <source>
        <dbReference type="EMBL" id="KJH70616.1"/>
    </source>
</evidence>
<gene>
    <name evidence="2" type="ORF">UH38_17050</name>
</gene>
<accession>A0A0D8ZTP3</accession>
<keyword evidence="2" id="KW-0012">Acyltransferase</keyword>
<dbReference type="STRING" id="1618023.UH38_17050"/>
<dbReference type="OrthoDB" id="524611at2"/>
<proteinExistence type="predicted"/>
<dbReference type="PATRIC" id="fig|1618023.3.peg.471"/>